<accession>A0A1I8ALJ1</accession>
<keyword evidence="8" id="KW-1185">Reference proteome</keyword>
<reference evidence="9" key="1">
    <citation type="submission" date="2016-11" db="UniProtKB">
        <authorList>
            <consortium name="WormBaseParasite"/>
        </authorList>
    </citation>
    <scope>IDENTIFICATION</scope>
</reference>
<protein>
    <submittedName>
        <fullName evidence="9">Fatty-acid and retinol-binding protein 1</fullName>
    </submittedName>
</protein>
<keyword evidence="4 7" id="KW-0732">Signal</keyword>
<keyword evidence="5" id="KW-0175">Coiled coil</keyword>
<dbReference type="Gene3D" id="1.20.120.1100">
    <property type="match status" value="1"/>
</dbReference>
<keyword evidence="6" id="KW-0446">Lipid-binding</keyword>
<dbReference type="GO" id="GO:0005576">
    <property type="term" value="C:extracellular region"/>
    <property type="evidence" value="ECO:0007669"/>
    <property type="project" value="UniProtKB-SubCell"/>
</dbReference>
<evidence type="ECO:0000313" key="9">
    <source>
        <dbReference type="WBParaSite" id="L893_g72.t1"/>
    </source>
</evidence>
<dbReference type="GO" id="GO:0008289">
    <property type="term" value="F:lipid binding"/>
    <property type="evidence" value="ECO:0007669"/>
    <property type="project" value="UniProtKB-KW"/>
</dbReference>
<dbReference type="WBParaSite" id="L893_g72.t1">
    <property type="protein sequence ID" value="L893_g72.t1"/>
    <property type="gene ID" value="L893_g72"/>
</dbReference>
<evidence type="ECO:0000256" key="3">
    <source>
        <dbReference type="ARBA" id="ARBA00022525"/>
    </source>
</evidence>
<organism evidence="8 9">
    <name type="scientific">Steinernema glaseri</name>
    <dbReference type="NCBI Taxonomy" id="37863"/>
    <lineage>
        <taxon>Eukaryota</taxon>
        <taxon>Metazoa</taxon>
        <taxon>Ecdysozoa</taxon>
        <taxon>Nematoda</taxon>
        <taxon>Chromadorea</taxon>
        <taxon>Rhabditida</taxon>
        <taxon>Tylenchina</taxon>
        <taxon>Panagrolaimomorpha</taxon>
        <taxon>Strongyloidoidea</taxon>
        <taxon>Steinernematidae</taxon>
        <taxon>Steinernema</taxon>
    </lineage>
</organism>
<dbReference type="Proteomes" id="UP000095287">
    <property type="component" value="Unplaced"/>
</dbReference>
<dbReference type="AlphaFoldDB" id="A0A1I8ALJ1"/>
<evidence type="ECO:0000256" key="2">
    <source>
        <dbReference type="ARBA" id="ARBA00006648"/>
    </source>
</evidence>
<dbReference type="Pfam" id="PF05823">
    <property type="entry name" value="Gp-FAR-1"/>
    <property type="match status" value="1"/>
</dbReference>
<sequence>MFRYAIACLLLAVAISAAPLPQDDIFDQLTADNFDLANLTSSLPSGLLPSEFFTFFKSLTDEDRAILKEGRILYAQGKMQKEETMDSSKEKNGSVYEEFRAKVDALSPETKTFAKDVIIVLDLPHPLEISSEKFLEQARAIVTKYEALSDKAKAEIQEKLPKLAKLIRAVKLYVNAITFLVPPVGVIYKTLSAETKVHLQAEFPLIVKLIQSKYLAFYPLIQTPVLDQLVQKSVQGHSSKIL</sequence>
<comment type="subcellular location">
    <subcellularLocation>
        <location evidence="1">Secreted</location>
    </subcellularLocation>
</comment>
<proteinExistence type="inferred from homology"/>
<keyword evidence="3" id="KW-0964">Secreted</keyword>
<feature type="signal peptide" evidence="7">
    <location>
        <begin position="1"/>
        <end position="17"/>
    </location>
</feature>
<evidence type="ECO:0000313" key="8">
    <source>
        <dbReference type="Proteomes" id="UP000095287"/>
    </source>
</evidence>
<feature type="chain" id="PRO_5009314826" evidence="7">
    <location>
        <begin position="18"/>
        <end position="242"/>
    </location>
</feature>
<evidence type="ECO:0000256" key="7">
    <source>
        <dbReference type="SAM" id="SignalP"/>
    </source>
</evidence>
<comment type="similarity">
    <text evidence="2">Belongs to the fatty-acid and retinol-binding protein (FARBP) family.</text>
</comment>
<dbReference type="InterPro" id="IPR008632">
    <property type="entry name" value="Gp-FAR-1"/>
</dbReference>
<evidence type="ECO:0000256" key="1">
    <source>
        <dbReference type="ARBA" id="ARBA00004613"/>
    </source>
</evidence>
<evidence type="ECO:0000256" key="4">
    <source>
        <dbReference type="ARBA" id="ARBA00022729"/>
    </source>
</evidence>
<name>A0A1I8ALJ1_9BILA</name>
<evidence type="ECO:0000256" key="5">
    <source>
        <dbReference type="ARBA" id="ARBA00023054"/>
    </source>
</evidence>
<evidence type="ECO:0000256" key="6">
    <source>
        <dbReference type="ARBA" id="ARBA00023121"/>
    </source>
</evidence>